<dbReference type="Proteomes" id="UP000319557">
    <property type="component" value="Chromosome"/>
</dbReference>
<gene>
    <name evidence="3" type="ORF">EC9_30290</name>
</gene>
<dbReference type="AlphaFoldDB" id="A0A517M1T0"/>
<keyword evidence="1" id="KW-0472">Membrane</keyword>
<evidence type="ECO:0000256" key="1">
    <source>
        <dbReference type="SAM" id="Phobius"/>
    </source>
</evidence>
<evidence type="ECO:0000313" key="4">
    <source>
        <dbReference type="Proteomes" id="UP000319557"/>
    </source>
</evidence>
<dbReference type="OrthoDB" id="5382945at2"/>
<feature type="transmembrane region" description="Helical" evidence="1">
    <location>
        <begin position="24"/>
        <end position="47"/>
    </location>
</feature>
<reference evidence="3 4" key="1">
    <citation type="submission" date="2019-02" db="EMBL/GenBank/DDBJ databases">
        <title>Deep-cultivation of Planctomycetes and their phenomic and genomic characterization uncovers novel biology.</title>
        <authorList>
            <person name="Wiegand S."/>
            <person name="Jogler M."/>
            <person name="Boedeker C."/>
            <person name="Pinto D."/>
            <person name="Vollmers J."/>
            <person name="Rivas-Marin E."/>
            <person name="Kohn T."/>
            <person name="Peeters S.H."/>
            <person name="Heuer A."/>
            <person name="Rast P."/>
            <person name="Oberbeckmann S."/>
            <person name="Bunk B."/>
            <person name="Jeske O."/>
            <person name="Meyerdierks A."/>
            <person name="Storesund J.E."/>
            <person name="Kallscheuer N."/>
            <person name="Luecker S."/>
            <person name="Lage O.M."/>
            <person name="Pohl T."/>
            <person name="Merkel B.J."/>
            <person name="Hornburger P."/>
            <person name="Mueller R.-W."/>
            <person name="Bruemmer F."/>
            <person name="Labrenz M."/>
            <person name="Spormann A.M."/>
            <person name="Op den Camp H."/>
            <person name="Overmann J."/>
            <person name="Amann R."/>
            <person name="Jetten M.S.M."/>
            <person name="Mascher T."/>
            <person name="Medema M.H."/>
            <person name="Devos D.P."/>
            <person name="Kaster A.-K."/>
            <person name="Ovreas L."/>
            <person name="Rohde M."/>
            <person name="Galperin M.Y."/>
            <person name="Jogler C."/>
        </authorList>
    </citation>
    <scope>NUCLEOTIDE SEQUENCE [LARGE SCALE GENOMIC DNA]</scope>
    <source>
        <strain evidence="3 4">EC9</strain>
    </source>
</reference>
<evidence type="ECO:0000313" key="3">
    <source>
        <dbReference type="EMBL" id="QDS88834.1"/>
    </source>
</evidence>
<dbReference type="EMBL" id="CP036261">
    <property type="protein sequence ID" value="QDS88834.1"/>
    <property type="molecule type" value="Genomic_DNA"/>
</dbReference>
<evidence type="ECO:0000259" key="2">
    <source>
        <dbReference type="Pfam" id="PF03703"/>
    </source>
</evidence>
<dbReference type="Pfam" id="PF03703">
    <property type="entry name" value="bPH_2"/>
    <property type="match status" value="1"/>
</dbReference>
<organism evidence="3 4">
    <name type="scientific">Rosistilla ulvae</name>
    <dbReference type="NCBI Taxonomy" id="1930277"/>
    <lineage>
        <taxon>Bacteria</taxon>
        <taxon>Pseudomonadati</taxon>
        <taxon>Planctomycetota</taxon>
        <taxon>Planctomycetia</taxon>
        <taxon>Pirellulales</taxon>
        <taxon>Pirellulaceae</taxon>
        <taxon>Rosistilla</taxon>
    </lineage>
</organism>
<dbReference type="InterPro" id="IPR005182">
    <property type="entry name" value="YdbS-like_PH"/>
</dbReference>
<name>A0A517M1T0_9BACT</name>
<sequence>MTESPPPPQPFDASKITRPDDSLLVYYLLVAACTVVGFPFVFLPLWIRFKTLRYRFDDTGVSMCWGYFFRREVHLTYRRLQDIHVTRNIVERWMGLSKLPLQTASGTAGATMQIEGIRAPEPLRDFLYAQMRGARNETLDSESDDGEDDVLGVLTEIRNELRRIRNEPAGDET</sequence>
<dbReference type="RefSeq" id="WP_145346319.1">
    <property type="nucleotide sequence ID" value="NZ_CP036261.1"/>
</dbReference>
<dbReference type="KEGG" id="ruv:EC9_30290"/>
<dbReference type="PANTHER" id="PTHR34473:SF2">
    <property type="entry name" value="UPF0699 TRANSMEMBRANE PROTEIN YDBT"/>
    <property type="match status" value="1"/>
</dbReference>
<keyword evidence="1" id="KW-1133">Transmembrane helix</keyword>
<proteinExistence type="predicted"/>
<keyword evidence="4" id="KW-1185">Reference proteome</keyword>
<accession>A0A517M1T0</accession>
<protein>
    <submittedName>
        <fullName evidence="3">Bacterial membrane flanked domain protein</fullName>
    </submittedName>
</protein>
<dbReference type="PANTHER" id="PTHR34473">
    <property type="entry name" value="UPF0699 TRANSMEMBRANE PROTEIN YDBS"/>
    <property type="match status" value="1"/>
</dbReference>
<keyword evidence="1" id="KW-0812">Transmembrane</keyword>
<feature type="domain" description="YdbS-like PH" evidence="2">
    <location>
        <begin position="50"/>
        <end position="122"/>
    </location>
</feature>